<dbReference type="Proteomes" id="UP000499080">
    <property type="component" value="Unassembled WGS sequence"/>
</dbReference>
<organism evidence="3 4">
    <name type="scientific">Araneus ventricosus</name>
    <name type="common">Orbweaver spider</name>
    <name type="synonym">Epeira ventricosa</name>
    <dbReference type="NCBI Taxonomy" id="182803"/>
    <lineage>
        <taxon>Eukaryota</taxon>
        <taxon>Metazoa</taxon>
        <taxon>Ecdysozoa</taxon>
        <taxon>Arthropoda</taxon>
        <taxon>Chelicerata</taxon>
        <taxon>Arachnida</taxon>
        <taxon>Araneae</taxon>
        <taxon>Araneomorphae</taxon>
        <taxon>Entelegynae</taxon>
        <taxon>Araneoidea</taxon>
        <taxon>Araneidae</taxon>
        <taxon>Araneus</taxon>
    </lineage>
</organism>
<name>A0A4Y1ZTL1_ARAVE</name>
<feature type="chain" id="PRO_5021339695" evidence="2">
    <location>
        <begin position="34"/>
        <end position="52"/>
    </location>
</feature>
<accession>A0A4Y1ZTL1</accession>
<dbReference type="AlphaFoldDB" id="A0A4Y1ZTL1"/>
<feature type="non-terminal residue" evidence="3">
    <location>
        <position position="1"/>
    </location>
</feature>
<feature type="region of interest" description="Disordered" evidence="1">
    <location>
        <begin position="31"/>
        <end position="52"/>
    </location>
</feature>
<evidence type="ECO:0000256" key="1">
    <source>
        <dbReference type="SAM" id="MobiDB-lite"/>
    </source>
</evidence>
<evidence type="ECO:0000256" key="2">
    <source>
        <dbReference type="SAM" id="SignalP"/>
    </source>
</evidence>
<gene>
    <name evidence="3" type="ORF">AVEN_45208_1</name>
</gene>
<comment type="caution">
    <text evidence="3">The sequence shown here is derived from an EMBL/GenBank/DDBJ whole genome shotgun (WGS) entry which is preliminary data.</text>
</comment>
<feature type="signal peptide" evidence="2">
    <location>
        <begin position="1"/>
        <end position="33"/>
    </location>
</feature>
<keyword evidence="2" id="KW-0732">Signal</keyword>
<proteinExistence type="predicted"/>
<protein>
    <submittedName>
        <fullName evidence="3">Uncharacterized protein</fullName>
    </submittedName>
</protein>
<dbReference type="EMBL" id="BGPR01077831">
    <property type="protein sequence ID" value="GBL67572.1"/>
    <property type="molecule type" value="Genomic_DNA"/>
</dbReference>
<keyword evidence="4" id="KW-1185">Reference proteome</keyword>
<sequence>GPRHRPPRSNKEGTPALGILLALTLVLVEPIRSGHPGDSDHPNAKPQRVTFA</sequence>
<evidence type="ECO:0000313" key="4">
    <source>
        <dbReference type="Proteomes" id="UP000499080"/>
    </source>
</evidence>
<reference evidence="3 4" key="1">
    <citation type="journal article" date="2019" name="Sci. Rep.">
        <title>Orb-weaving spider Araneus ventricosus genome elucidates the spidroin gene catalogue.</title>
        <authorList>
            <person name="Kono N."/>
            <person name="Nakamura H."/>
            <person name="Ohtoshi R."/>
            <person name="Moran D.A.P."/>
            <person name="Shinohara A."/>
            <person name="Yoshida Y."/>
            <person name="Fujiwara M."/>
            <person name="Mori M."/>
            <person name="Tomita M."/>
            <person name="Arakawa K."/>
        </authorList>
    </citation>
    <scope>NUCLEOTIDE SEQUENCE [LARGE SCALE GENOMIC DNA]</scope>
</reference>
<evidence type="ECO:0000313" key="3">
    <source>
        <dbReference type="EMBL" id="GBL67572.1"/>
    </source>
</evidence>